<dbReference type="EMBL" id="PP511792">
    <property type="protein sequence ID" value="XCD07608.1"/>
    <property type="molecule type" value="Genomic_DNA"/>
</dbReference>
<name>A0AAU8B7E8_9CAUD</name>
<protein>
    <submittedName>
        <fullName evidence="1">Uncharacterized protein</fullName>
    </submittedName>
</protein>
<organism evidence="1">
    <name type="scientific">Dulem virus 33</name>
    <dbReference type="NCBI Taxonomy" id="3145751"/>
    <lineage>
        <taxon>Viruses</taxon>
        <taxon>Duplodnaviria</taxon>
        <taxon>Heunggongvirae</taxon>
        <taxon>Uroviricota</taxon>
        <taxon>Caudoviricetes</taxon>
    </lineage>
</organism>
<proteinExistence type="predicted"/>
<sequence>MEITASALQTVAAGQNVLFTETPVAGSGCVVHRDGSGIVTLRGQTNQCRARYRVSFGANIAVPAGGTVGPISVAIAISGEPLAASTAIVTPTATAAFFNVALDTFVEVPRGCCVTVAIENTSDQAISVQNANLIAERVA</sequence>
<evidence type="ECO:0000313" key="1">
    <source>
        <dbReference type="EMBL" id="XCD07608.1"/>
    </source>
</evidence>
<accession>A0AAU8B7E8</accession>
<reference evidence="1" key="1">
    <citation type="submission" date="2024-03" db="EMBL/GenBank/DDBJ databases">
        <title>Diverse circular DNA viruses in blood, oral, and fecal samples of captive lemurs.</title>
        <authorList>
            <person name="Paietta E.N."/>
            <person name="Kraberger S."/>
            <person name="Lund M.C."/>
            <person name="Custer J.M."/>
            <person name="Vargas K.M."/>
            <person name="Ehmke E.E."/>
            <person name="Yoder A.D."/>
            <person name="Varsani A."/>
        </authorList>
    </citation>
    <scope>NUCLEOTIDE SEQUENCE</scope>
    <source>
        <strain evidence="1">Duke_28FS_2</strain>
    </source>
</reference>